<keyword evidence="2" id="KW-1185">Reference proteome</keyword>
<evidence type="ECO:0000313" key="2">
    <source>
        <dbReference type="Proteomes" id="UP001264980"/>
    </source>
</evidence>
<name>A0ABU1QSW0_9BACT</name>
<sequence>MPDISKYSFSNKSKGANSGSIRISSFLLENTVTLTTSFRGGLTTSYDSLDLL</sequence>
<dbReference type="EMBL" id="JAVDTI010000001">
    <property type="protein sequence ID" value="MDR6804244.1"/>
    <property type="molecule type" value="Genomic_DNA"/>
</dbReference>
<comment type="caution">
    <text evidence="1">The sequence shown here is derived from an EMBL/GenBank/DDBJ whole genome shotgun (WGS) entry which is preliminary data.</text>
</comment>
<gene>
    <name evidence="1" type="ORF">J2W84_001281</name>
</gene>
<organism evidence="1 2">
    <name type="scientific">Dyadobacter fermentans</name>
    <dbReference type="NCBI Taxonomy" id="94254"/>
    <lineage>
        <taxon>Bacteria</taxon>
        <taxon>Pseudomonadati</taxon>
        <taxon>Bacteroidota</taxon>
        <taxon>Cytophagia</taxon>
        <taxon>Cytophagales</taxon>
        <taxon>Spirosomataceae</taxon>
        <taxon>Dyadobacter</taxon>
    </lineage>
</organism>
<evidence type="ECO:0000313" key="1">
    <source>
        <dbReference type="EMBL" id="MDR6804244.1"/>
    </source>
</evidence>
<reference evidence="1 2" key="1">
    <citation type="submission" date="2023-07" db="EMBL/GenBank/DDBJ databases">
        <title>Sorghum-associated microbial communities from plants grown in Nebraska, USA.</title>
        <authorList>
            <person name="Schachtman D."/>
        </authorList>
    </citation>
    <scope>NUCLEOTIDE SEQUENCE [LARGE SCALE GENOMIC DNA]</scope>
    <source>
        <strain evidence="1 2">BE57</strain>
    </source>
</reference>
<accession>A0ABU1QSW0</accession>
<dbReference type="Proteomes" id="UP001264980">
    <property type="component" value="Unassembled WGS sequence"/>
</dbReference>
<proteinExistence type="predicted"/>
<protein>
    <submittedName>
        <fullName evidence="1">Uncharacterized protein</fullName>
    </submittedName>
</protein>